<evidence type="ECO:0000256" key="3">
    <source>
        <dbReference type="ARBA" id="ARBA00023163"/>
    </source>
</evidence>
<evidence type="ECO:0000259" key="5">
    <source>
        <dbReference type="Pfam" id="PF08220"/>
    </source>
</evidence>
<accession>A0A0W8F9V4</accession>
<organism evidence="6">
    <name type="scientific">hydrocarbon metagenome</name>
    <dbReference type="NCBI Taxonomy" id="938273"/>
    <lineage>
        <taxon>unclassified sequences</taxon>
        <taxon>metagenomes</taxon>
        <taxon>ecological metagenomes</taxon>
    </lineage>
</organism>
<evidence type="ECO:0000256" key="2">
    <source>
        <dbReference type="ARBA" id="ARBA00023125"/>
    </source>
</evidence>
<dbReference type="PANTHER" id="PTHR38465">
    <property type="entry name" value="HTH-TYPE TRANSCRIPTIONAL REGULATOR MJ1563-RELATED"/>
    <property type="match status" value="1"/>
</dbReference>
<dbReference type="EMBL" id="LNQE01001427">
    <property type="protein sequence ID" value="KUG17645.1"/>
    <property type="molecule type" value="Genomic_DNA"/>
</dbReference>
<reference evidence="6" key="1">
    <citation type="journal article" date="2015" name="Proc. Natl. Acad. Sci. U.S.A.">
        <title>Networks of energetic and metabolic interactions define dynamics in microbial communities.</title>
        <authorList>
            <person name="Embree M."/>
            <person name="Liu J.K."/>
            <person name="Al-Bassam M.M."/>
            <person name="Zengler K."/>
        </authorList>
    </citation>
    <scope>NUCLEOTIDE SEQUENCE</scope>
</reference>
<dbReference type="InterPro" id="IPR036390">
    <property type="entry name" value="WH_DNA-bd_sf"/>
</dbReference>
<dbReference type="Pfam" id="PF08220">
    <property type="entry name" value="HTH_DeoR"/>
    <property type="match status" value="1"/>
</dbReference>
<protein>
    <recommendedName>
        <fullName evidence="5">HTH deoR-type domain-containing protein</fullName>
    </recommendedName>
</protein>
<evidence type="ECO:0000313" key="6">
    <source>
        <dbReference type="EMBL" id="KUG17645.1"/>
    </source>
</evidence>
<keyword evidence="3" id="KW-0804">Transcription</keyword>
<keyword evidence="2" id="KW-0238">DNA-binding</keyword>
<dbReference type="InterPro" id="IPR036388">
    <property type="entry name" value="WH-like_DNA-bd_sf"/>
</dbReference>
<proteinExistence type="predicted"/>
<dbReference type="InterPro" id="IPR001034">
    <property type="entry name" value="DeoR_HTH"/>
</dbReference>
<feature type="coiled-coil region" evidence="4">
    <location>
        <begin position="76"/>
        <end position="110"/>
    </location>
</feature>
<evidence type="ECO:0000256" key="1">
    <source>
        <dbReference type="ARBA" id="ARBA00023015"/>
    </source>
</evidence>
<dbReference type="Gene3D" id="1.10.10.10">
    <property type="entry name" value="Winged helix-like DNA-binding domain superfamily/Winged helix DNA-binding domain"/>
    <property type="match status" value="1"/>
</dbReference>
<keyword evidence="4" id="KW-0175">Coiled coil</keyword>
<dbReference type="GO" id="GO:0003700">
    <property type="term" value="F:DNA-binding transcription factor activity"/>
    <property type="evidence" value="ECO:0007669"/>
    <property type="project" value="InterPro"/>
</dbReference>
<dbReference type="SUPFAM" id="SSF46785">
    <property type="entry name" value="Winged helix' DNA-binding domain"/>
    <property type="match status" value="1"/>
</dbReference>
<dbReference type="InterPro" id="IPR052362">
    <property type="entry name" value="HTH-GbsR_regulator"/>
</dbReference>
<dbReference type="AlphaFoldDB" id="A0A0W8F9V4"/>
<dbReference type="PANTHER" id="PTHR38465:SF1">
    <property type="entry name" value="HTH-TYPE TRANSCRIPTIONAL REGULATOR MJ1563-RELATED"/>
    <property type="match status" value="1"/>
</dbReference>
<gene>
    <name evidence="6" type="ORF">ASZ90_012664</name>
</gene>
<dbReference type="GO" id="GO:0003677">
    <property type="term" value="F:DNA binding"/>
    <property type="evidence" value="ECO:0007669"/>
    <property type="project" value="UniProtKB-KW"/>
</dbReference>
<keyword evidence="1" id="KW-0805">Transcription regulation</keyword>
<name>A0A0W8F9V4_9ZZZZ</name>
<evidence type="ECO:0000256" key="4">
    <source>
        <dbReference type="SAM" id="Coils"/>
    </source>
</evidence>
<sequence length="145" mass="16778">MGLLRGTLFLESEPMSLDTLAEKTGYSKTTVRSNMNFLENLGMAHRAVDLVGKQRHDKQHRYALETDVEAMRPVVLSAVRDEIHSILRALNQVEKNLEAHSSEAEKTSAIMRKTRQFYEEMDRVMELMNHYTLKELIEVLESKKK</sequence>
<feature type="domain" description="HTH deoR-type" evidence="5">
    <location>
        <begin position="12"/>
        <end position="47"/>
    </location>
</feature>
<comment type="caution">
    <text evidence="6">The sequence shown here is derived from an EMBL/GenBank/DDBJ whole genome shotgun (WGS) entry which is preliminary data.</text>
</comment>